<proteinExistence type="predicted"/>
<keyword evidence="2" id="KW-1185">Reference proteome</keyword>
<evidence type="ECO:0000313" key="2">
    <source>
        <dbReference type="Proteomes" id="UP000724584"/>
    </source>
</evidence>
<name>A0ACB7PMR0_9PEZI</name>
<gene>
    <name evidence="1" type="ORF">F5144DRAFT_556331</name>
</gene>
<organism evidence="1 2">
    <name type="scientific">Chaetomium tenue</name>
    <dbReference type="NCBI Taxonomy" id="1854479"/>
    <lineage>
        <taxon>Eukaryota</taxon>
        <taxon>Fungi</taxon>
        <taxon>Dikarya</taxon>
        <taxon>Ascomycota</taxon>
        <taxon>Pezizomycotina</taxon>
        <taxon>Sordariomycetes</taxon>
        <taxon>Sordariomycetidae</taxon>
        <taxon>Sordariales</taxon>
        <taxon>Chaetomiaceae</taxon>
        <taxon>Chaetomium</taxon>
    </lineage>
</organism>
<comment type="caution">
    <text evidence="1">The sequence shown here is derived from an EMBL/GenBank/DDBJ whole genome shotgun (WGS) entry which is preliminary data.</text>
</comment>
<dbReference type="EMBL" id="JAGIZQ010000001">
    <property type="protein sequence ID" value="KAH6650482.1"/>
    <property type="molecule type" value="Genomic_DNA"/>
</dbReference>
<protein>
    <submittedName>
        <fullName evidence="1">Uncharacterized protein</fullName>
    </submittedName>
</protein>
<reference evidence="1 2" key="1">
    <citation type="journal article" date="2021" name="Nat. Commun.">
        <title>Genetic determinants of endophytism in the Arabidopsis root mycobiome.</title>
        <authorList>
            <person name="Mesny F."/>
            <person name="Miyauchi S."/>
            <person name="Thiergart T."/>
            <person name="Pickel B."/>
            <person name="Atanasova L."/>
            <person name="Karlsson M."/>
            <person name="Huettel B."/>
            <person name="Barry K.W."/>
            <person name="Haridas S."/>
            <person name="Chen C."/>
            <person name="Bauer D."/>
            <person name="Andreopoulos W."/>
            <person name="Pangilinan J."/>
            <person name="LaButti K."/>
            <person name="Riley R."/>
            <person name="Lipzen A."/>
            <person name="Clum A."/>
            <person name="Drula E."/>
            <person name="Henrissat B."/>
            <person name="Kohler A."/>
            <person name="Grigoriev I.V."/>
            <person name="Martin F.M."/>
            <person name="Hacquard S."/>
        </authorList>
    </citation>
    <scope>NUCLEOTIDE SEQUENCE [LARGE SCALE GENOMIC DNA]</scope>
    <source>
        <strain evidence="1 2">MPI-SDFR-AT-0079</strain>
    </source>
</reference>
<accession>A0ACB7PMR0</accession>
<evidence type="ECO:0000313" key="1">
    <source>
        <dbReference type="EMBL" id="KAH6650482.1"/>
    </source>
</evidence>
<dbReference type="Proteomes" id="UP000724584">
    <property type="component" value="Unassembled WGS sequence"/>
</dbReference>
<sequence length="122" mass="14183">MVRPWGMPEPYVGWVGHMLRTNARVMAVPTLVNEFAGAWYYCMRQPSGRDEQQQRNIAGLILWTLWRLMGDVDVHGEKARWKLTAQNVPIVSYWGFWRLFVASYPEALNLMKKCGVQLITEP</sequence>